<reference evidence="4" key="3">
    <citation type="journal article" date="2005" name="Nature">
        <title>The map-based sequence of the rice genome.</title>
        <authorList>
            <consortium name="International rice genome sequencing project (IRGSP)"/>
            <person name="Matsumoto T."/>
            <person name="Wu J."/>
            <person name="Kanamori H."/>
            <person name="Katayose Y."/>
            <person name="Fujisawa M."/>
            <person name="Namiki N."/>
            <person name="Mizuno H."/>
            <person name="Yamamoto K."/>
            <person name="Antonio B.A."/>
            <person name="Baba T."/>
            <person name="Sakata K."/>
            <person name="Nagamura Y."/>
            <person name="Aoki H."/>
            <person name="Arikawa K."/>
            <person name="Arita K."/>
            <person name="Bito T."/>
            <person name="Chiden Y."/>
            <person name="Fujitsuka N."/>
            <person name="Fukunaka R."/>
            <person name="Hamada M."/>
            <person name="Harada C."/>
            <person name="Hayashi A."/>
            <person name="Hijishita S."/>
            <person name="Honda M."/>
            <person name="Hosokawa S."/>
            <person name="Ichikawa Y."/>
            <person name="Idonuma A."/>
            <person name="Iijima M."/>
            <person name="Ikeda M."/>
            <person name="Ikeno M."/>
            <person name="Ito K."/>
            <person name="Ito S."/>
            <person name="Ito T."/>
            <person name="Ito Y."/>
            <person name="Ito Y."/>
            <person name="Iwabuchi A."/>
            <person name="Kamiya K."/>
            <person name="Karasawa W."/>
            <person name="Kurita K."/>
            <person name="Katagiri S."/>
            <person name="Kikuta A."/>
            <person name="Kobayashi H."/>
            <person name="Kobayashi N."/>
            <person name="Machita K."/>
            <person name="Maehara T."/>
            <person name="Masukawa M."/>
            <person name="Mizubayashi T."/>
            <person name="Mukai Y."/>
            <person name="Nagasaki H."/>
            <person name="Nagata Y."/>
            <person name="Naito S."/>
            <person name="Nakashima M."/>
            <person name="Nakama Y."/>
            <person name="Nakamichi Y."/>
            <person name="Nakamura M."/>
            <person name="Meguro A."/>
            <person name="Negishi M."/>
            <person name="Ohta I."/>
            <person name="Ohta T."/>
            <person name="Okamoto M."/>
            <person name="Ono N."/>
            <person name="Saji S."/>
            <person name="Sakaguchi M."/>
            <person name="Sakai K."/>
            <person name="Shibata M."/>
            <person name="Shimokawa T."/>
            <person name="Song J."/>
            <person name="Takazaki Y."/>
            <person name="Terasawa K."/>
            <person name="Tsugane M."/>
            <person name="Tsuji K."/>
            <person name="Ueda S."/>
            <person name="Waki K."/>
            <person name="Yamagata H."/>
            <person name="Yamamoto M."/>
            <person name="Yamamoto S."/>
            <person name="Yamane H."/>
            <person name="Yoshiki S."/>
            <person name="Yoshihara R."/>
            <person name="Yukawa K."/>
            <person name="Zhong H."/>
            <person name="Yano M."/>
            <person name="Yuan Q."/>
            <person name="Ouyang S."/>
            <person name="Liu J."/>
            <person name="Jones K.M."/>
            <person name="Gansberger K."/>
            <person name="Moffat K."/>
            <person name="Hill J."/>
            <person name="Bera J."/>
            <person name="Fadrosh D."/>
            <person name="Jin S."/>
            <person name="Johri S."/>
            <person name="Kim M."/>
            <person name="Overton L."/>
            <person name="Reardon M."/>
            <person name="Tsitrin T."/>
            <person name="Vuong H."/>
            <person name="Weaver B."/>
            <person name="Ciecko A."/>
            <person name="Tallon L."/>
            <person name="Jackson J."/>
            <person name="Pai G."/>
            <person name="Aken S.V."/>
            <person name="Utterback T."/>
            <person name="Reidmuller S."/>
            <person name="Feldblyum T."/>
            <person name="Hsiao J."/>
            <person name="Zismann V."/>
            <person name="Iobst S."/>
            <person name="de Vazeille A.R."/>
            <person name="Buell C.R."/>
            <person name="Ying K."/>
            <person name="Li Y."/>
            <person name="Lu T."/>
            <person name="Huang Y."/>
            <person name="Zhao Q."/>
            <person name="Feng Q."/>
            <person name="Zhang L."/>
            <person name="Zhu J."/>
            <person name="Weng Q."/>
            <person name="Mu J."/>
            <person name="Lu Y."/>
            <person name="Fan D."/>
            <person name="Liu Y."/>
            <person name="Guan J."/>
            <person name="Zhang Y."/>
            <person name="Yu S."/>
            <person name="Liu X."/>
            <person name="Zhang Y."/>
            <person name="Hong G."/>
            <person name="Han B."/>
            <person name="Choisne N."/>
            <person name="Demange N."/>
            <person name="Orjeda G."/>
            <person name="Samain S."/>
            <person name="Cattolico L."/>
            <person name="Pelletier E."/>
            <person name="Couloux A."/>
            <person name="Segurens B."/>
            <person name="Wincker P."/>
            <person name="D'Hont A."/>
            <person name="Scarpelli C."/>
            <person name="Weissenbach J."/>
            <person name="Salanoubat M."/>
            <person name="Quetier F."/>
            <person name="Yu Y."/>
            <person name="Kim H.R."/>
            <person name="Rambo T."/>
            <person name="Currie J."/>
            <person name="Collura K."/>
            <person name="Luo M."/>
            <person name="Yang T."/>
            <person name="Ammiraju J.S.S."/>
            <person name="Engler F."/>
            <person name="Soderlund C."/>
            <person name="Wing R.A."/>
            <person name="Palmer L.E."/>
            <person name="de la Bastide M."/>
            <person name="Spiegel L."/>
            <person name="Nascimento L."/>
            <person name="Zutavern T."/>
            <person name="O'Shaughnessy A."/>
            <person name="Dike S."/>
            <person name="Dedhia N."/>
            <person name="Preston R."/>
            <person name="Balija V."/>
            <person name="McCombie W.R."/>
            <person name="Chow T."/>
            <person name="Chen H."/>
            <person name="Chung M."/>
            <person name="Chen C."/>
            <person name="Shaw J."/>
            <person name="Wu H."/>
            <person name="Hsiao K."/>
            <person name="Chao Y."/>
            <person name="Chu M."/>
            <person name="Cheng C."/>
            <person name="Hour A."/>
            <person name="Lee P."/>
            <person name="Lin S."/>
            <person name="Lin Y."/>
            <person name="Liou J."/>
            <person name="Liu S."/>
            <person name="Hsing Y."/>
            <person name="Raghuvanshi S."/>
            <person name="Mohanty A."/>
            <person name="Bharti A.K."/>
            <person name="Gaur A."/>
            <person name="Gupta V."/>
            <person name="Kumar D."/>
            <person name="Ravi V."/>
            <person name="Vij S."/>
            <person name="Kapur A."/>
            <person name="Khurana P."/>
            <person name="Khurana P."/>
            <person name="Khurana J.P."/>
            <person name="Tyagi A.K."/>
            <person name="Gaikwad K."/>
            <person name="Singh A."/>
            <person name="Dalal V."/>
            <person name="Srivastava S."/>
            <person name="Dixit A."/>
            <person name="Pal A.K."/>
            <person name="Ghazi I.A."/>
            <person name="Yadav M."/>
            <person name="Pandit A."/>
            <person name="Bhargava A."/>
            <person name="Sureshbabu K."/>
            <person name="Batra K."/>
            <person name="Sharma T.R."/>
            <person name="Mohapatra T."/>
            <person name="Singh N.K."/>
            <person name="Messing J."/>
            <person name="Nelson A.B."/>
            <person name="Fuks G."/>
            <person name="Kavchok S."/>
            <person name="Keizer G."/>
            <person name="Linton E."/>
            <person name="Llaca V."/>
            <person name="Song R."/>
            <person name="Tanyolac B."/>
            <person name="Young S."/>
            <person name="Ho-Il K."/>
            <person name="Hahn J.H."/>
            <person name="Sangsakoo G."/>
            <person name="Vanavichit A."/>
            <person name="de Mattos Luiz.A.T."/>
            <person name="Zimmer P.D."/>
            <person name="Malone G."/>
            <person name="Dellagostin O."/>
            <person name="de Oliveira A.C."/>
            <person name="Bevan M."/>
            <person name="Bancroft I."/>
            <person name="Minx P."/>
            <person name="Cordum H."/>
            <person name="Wilson R."/>
            <person name="Cheng Z."/>
            <person name="Jin W."/>
            <person name="Jiang J."/>
            <person name="Leong S.A."/>
            <person name="Iwama H."/>
            <person name="Gojobori T."/>
            <person name="Itoh T."/>
            <person name="Niimura Y."/>
            <person name="Fujii Y."/>
            <person name="Habara T."/>
            <person name="Sakai H."/>
            <person name="Sato Y."/>
            <person name="Wilson G."/>
            <person name="Kumar K."/>
            <person name="McCouch S."/>
            <person name="Juretic N."/>
            <person name="Hoen D."/>
            <person name="Wright S."/>
            <person name="Bruskiewich R."/>
            <person name="Bureau T."/>
            <person name="Miyao A."/>
            <person name="Hirochika H."/>
            <person name="Nishikawa T."/>
            <person name="Kadowaki K."/>
            <person name="Sugiura M."/>
            <person name="Burr B."/>
            <person name="Sasaki T."/>
        </authorList>
    </citation>
    <scope>NUCLEOTIDE SEQUENCE [LARGE SCALE GENOMIC DNA]</scope>
    <source>
        <strain evidence="4">cv. Nipponbare</strain>
    </source>
</reference>
<proteinExistence type="predicted"/>
<dbReference type="EMBL" id="AP005878">
    <property type="protein sequence ID" value="BAD26430.1"/>
    <property type="molecule type" value="Genomic_DNA"/>
</dbReference>
<evidence type="ECO:0000313" key="2">
    <source>
        <dbReference type="EMBL" id="BAD26430.1"/>
    </source>
</evidence>
<gene>
    <name evidence="3" type="ORF">OSJNBa0030K05.17</name>
    <name evidence="2" type="ORF">OSJNBb0012I09.30</name>
</gene>
<evidence type="ECO:0000313" key="4">
    <source>
        <dbReference type="Proteomes" id="UP000000763"/>
    </source>
</evidence>
<sequence length="99" mass="10585">MSDMGGLGALVDRCGSGRPRRRHSECEGGDNSGWGHSKHMAFTGRRCKNVNLLEKTSGGHLVAPSHVHVNLAIDAFASHRPNCYDLAGIAIDVRPPVTP</sequence>
<evidence type="ECO:0000256" key="1">
    <source>
        <dbReference type="SAM" id="MobiDB-lite"/>
    </source>
</evidence>
<reference evidence="2" key="2">
    <citation type="submission" date="2002-11" db="EMBL/GenBank/DDBJ databases">
        <title>Oryza sativa nipponbare(GA3) genomic DNA, chromosome 9, BAC clone:OSJNBb0012I09.</title>
        <authorList>
            <person name="Sasaki T."/>
            <person name="Matsumoto T."/>
            <person name="Katayose Y."/>
        </authorList>
    </citation>
    <scope>NUCLEOTIDE SEQUENCE</scope>
</reference>
<dbReference type="Proteomes" id="UP000000763">
    <property type="component" value="Chromosome 9"/>
</dbReference>
<evidence type="ECO:0000313" key="3">
    <source>
        <dbReference type="EMBL" id="BAD26439.1"/>
    </source>
</evidence>
<reference evidence="3" key="1">
    <citation type="submission" date="2002-11" db="EMBL/GenBank/DDBJ databases">
        <title>Oryza sativa nipponbare(GA3) genomic DNA, chromosome 9, BAC clone:OSJNBa0030K05.</title>
        <authorList>
            <person name="Sasaki T."/>
            <person name="Matsumoto T."/>
            <person name="Katayose Y."/>
        </authorList>
    </citation>
    <scope>NUCLEOTIDE SEQUENCE</scope>
</reference>
<accession>Q6H4B0</accession>
<dbReference type="EMBL" id="AP005893">
    <property type="protein sequence ID" value="BAD26439.1"/>
    <property type="molecule type" value="Genomic_DNA"/>
</dbReference>
<name>Q6H4B0_ORYSJ</name>
<protein>
    <submittedName>
        <fullName evidence="3">Uncharacterized protein</fullName>
    </submittedName>
</protein>
<feature type="region of interest" description="Disordered" evidence="1">
    <location>
        <begin position="1"/>
        <end position="37"/>
    </location>
</feature>
<reference evidence="4" key="4">
    <citation type="journal article" date="2008" name="Nucleic Acids Res.">
        <title>The rice annotation project database (RAP-DB): 2008 update.</title>
        <authorList>
            <consortium name="The rice annotation project (RAP)"/>
        </authorList>
    </citation>
    <scope>GENOME REANNOTATION</scope>
    <source>
        <strain evidence="4">cv. Nipponbare</strain>
    </source>
</reference>
<organism evidence="3 4">
    <name type="scientific">Oryza sativa subsp. japonica</name>
    <name type="common">Rice</name>
    <dbReference type="NCBI Taxonomy" id="39947"/>
    <lineage>
        <taxon>Eukaryota</taxon>
        <taxon>Viridiplantae</taxon>
        <taxon>Streptophyta</taxon>
        <taxon>Embryophyta</taxon>
        <taxon>Tracheophyta</taxon>
        <taxon>Spermatophyta</taxon>
        <taxon>Magnoliopsida</taxon>
        <taxon>Liliopsida</taxon>
        <taxon>Poales</taxon>
        <taxon>Poaceae</taxon>
        <taxon>BOP clade</taxon>
        <taxon>Oryzoideae</taxon>
        <taxon>Oryzeae</taxon>
        <taxon>Oryzinae</taxon>
        <taxon>Oryza</taxon>
        <taxon>Oryza sativa</taxon>
    </lineage>
</organism>
<dbReference type="AlphaFoldDB" id="Q6H4B0"/>